<feature type="transmembrane region" description="Helical" evidence="1">
    <location>
        <begin position="7"/>
        <end position="28"/>
    </location>
</feature>
<keyword evidence="1" id="KW-0812">Transmembrane</keyword>
<reference evidence="2" key="1">
    <citation type="journal article" date="2015" name="Proc. Natl. Acad. Sci. U.S.A.">
        <title>Networks of energetic and metabolic interactions define dynamics in microbial communities.</title>
        <authorList>
            <person name="Embree M."/>
            <person name="Liu J.K."/>
            <person name="Al-Bassam M.M."/>
            <person name="Zengler K."/>
        </authorList>
    </citation>
    <scope>NUCLEOTIDE SEQUENCE</scope>
</reference>
<accession>A0A0W8E2G1</accession>
<proteinExistence type="predicted"/>
<gene>
    <name evidence="2" type="ORF">ASZ90_019950</name>
</gene>
<dbReference type="AlphaFoldDB" id="A0A0W8E2G1"/>
<name>A0A0W8E2G1_9ZZZZ</name>
<organism evidence="2">
    <name type="scientific">hydrocarbon metagenome</name>
    <dbReference type="NCBI Taxonomy" id="938273"/>
    <lineage>
        <taxon>unclassified sequences</taxon>
        <taxon>metagenomes</taxon>
        <taxon>ecological metagenomes</taxon>
    </lineage>
</organism>
<dbReference type="SUPFAM" id="SSF89260">
    <property type="entry name" value="Collagen-binding domain"/>
    <property type="match status" value="1"/>
</dbReference>
<evidence type="ECO:0000256" key="1">
    <source>
        <dbReference type="SAM" id="Phobius"/>
    </source>
</evidence>
<comment type="caution">
    <text evidence="2">The sequence shown here is derived from an EMBL/GenBank/DDBJ whole genome shotgun (WGS) entry which is preliminary data.</text>
</comment>
<keyword evidence="1" id="KW-1133">Transmembrane helix</keyword>
<dbReference type="EMBL" id="LNQE01001916">
    <property type="protein sequence ID" value="KUG02582.1"/>
    <property type="molecule type" value="Genomic_DNA"/>
</dbReference>
<keyword evidence="1" id="KW-0472">Membrane</keyword>
<dbReference type="Gene3D" id="2.60.120.380">
    <property type="match status" value="1"/>
</dbReference>
<protein>
    <submittedName>
        <fullName evidence="2">Uncharacterized protein</fullName>
    </submittedName>
</protein>
<evidence type="ECO:0000313" key="2">
    <source>
        <dbReference type="EMBL" id="KUG02582.1"/>
    </source>
</evidence>
<sequence>MGVKRNIFRLGISFSITAVIIFAMVFLADLPTARAGIDGSNVSPETAYTITPGQTEYLSIDYLDDFDWYKITVDHTCSLIGSISNNSGLLRYNVYDSNLTELSSVYYGVTTTGSHGYKVAPGTYYIKLYEYTPNRGINYMQSNISLKIDIREQDSYENNDTLTKMLMNLLQGRH</sequence>